<dbReference type="Pfam" id="PF00069">
    <property type="entry name" value="Pkinase"/>
    <property type="match status" value="1"/>
</dbReference>
<gene>
    <name evidence="7" type="ORF">GSOID_T00011855001</name>
</gene>
<dbReference type="GO" id="GO:0004672">
    <property type="term" value="F:protein kinase activity"/>
    <property type="evidence" value="ECO:0007669"/>
    <property type="project" value="InterPro"/>
</dbReference>
<dbReference type="PROSITE" id="PS50011">
    <property type="entry name" value="PROTEIN_KINASE_DOM"/>
    <property type="match status" value="1"/>
</dbReference>
<keyword evidence="1" id="KW-0433">Leucine-rich repeat</keyword>
<dbReference type="SUPFAM" id="SSF52540">
    <property type="entry name" value="P-loop containing nucleoside triphosphate hydrolases"/>
    <property type="match status" value="1"/>
</dbReference>
<dbReference type="GO" id="GO:0005524">
    <property type="term" value="F:ATP binding"/>
    <property type="evidence" value="ECO:0007669"/>
    <property type="project" value="UniProtKB-UniRule"/>
</dbReference>
<dbReference type="InterPro" id="IPR011989">
    <property type="entry name" value="ARM-like"/>
</dbReference>
<dbReference type="Pfam" id="PF00560">
    <property type="entry name" value="LRR_1"/>
    <property type="match status" value="1"/>
</dbReference>
<proteinExistence type="predicted"/>
<dbReference type="EMBL" id="FN653018">
    <property type="protein sequence ID" value="CBY22298.1"/>
    <property type="molecule type" value="Genomic_DNA"/>
</dbReference>
<dbReference type="Gene3D" id="1.25.10.10">
    <property type="entry name" value="Leucine-rich Repeat Variant"/>
    <property type="match status" value="1"/>
</dbReference>
<evidence type="ECO:0000256" key="1">
    <source>
        <dbReference type="ARBA" id="ARBA00022614"/>
    </source>
</evidence>
<protein>
    <recommendedName>
        <fullName evidence="6">Protein kinase domain-containing protein</fullName>
    </recommendedName>
</protein>
<dbReference type="PROSITE" id="PS00108">
    <property type="entry name" value="PROTEIN_KINASE_ST"/>
    <property type="match status" value="1"/>
</dbReference>
<dbReference type="Pfam" id="PF08477">
    <property type="entry name" value="Roc"/>
    <property type="match status" value="1"/>
</dbReference>
<dbReference type="Gene3D" id="3.80.10.10">
    <property type="entry name" value="Ribonuclease Inhibitor"/>
    <property type="match status" value="2"/>
</dbReference>
<dbReference type="PROSITE" id="PS51450">
    <property type="entry name" value="LRR"/>
    <property type="match status" value="2"/>
</dbReference>
<keyword evidence="3 5" id="KW-0547">Nucleotide-binding</keyword>
<dbReference type="InterPro" id="IPR000719">
    <property type="entry name" value="Prot_kinase_dom"/>
</dbReference>
<evidence type="ECO:0000256" key="3">
    <source>
        <dbReference type="ARBA" id="ARBA00022741"/>
    </source>
</evidence>
<evidence type="ECO:0000256" key="2">
    <source>
        <dbReference type="ARBA" id="ARBA00022737"/>
    </source>
</evidence>
<reference evidence="7" key="1">
    <citation type="journal article" date="2010" name="Science">
        <title>Plasticity of animal genome architecture unmasked by rapid evolution of a pelagic tunicate.</title>
        <authorList>
            <person name="Denoeud F."/>
            <person name="Henriet S."/>
            <person name="Mungpakdee S."/>
            <person name="Aury J.M."/>
            <person name="Da Silva C."/>
            <person name="Brinkmann H."/>
            <person name="Mikhaleva J."/>
            <person name="Olsen L.C."/>
            <person name="Jubin C."/>
            <person name="Canestro C."/>
            <person name="Bouquet J.M."/>
            <person name="Danks G."/>
            <person name="Poulain J."/>
            <person name="Campsteijn C."/>
            <person name="Adamski M."/>
            <person name="Cross I."/>
            <person name="Yadetie F."/>
            <person name="Muffato M."/>
            <person name="Louis A."/>
            <person name="Butcher S."/>
            <person name="Tsagkogeorga G."/>
            <person name="Konrad A."/>
            <person name="Singh S."/>
            <person name="Jensen M.F."/>
            <person name="Cong E.H."/>
            <person name="Eikeseth-Otteraa H."/>
            <person name="Noel B."/>
            <person name="Anthouard V."/>
            <person name="Porcel B.M."/>
            <person name="Kachouri-Lafond R."/>
            <person name="Nishino A."/>
            <person name="Ugolini M."/>
            <person name="Chourrout P."/>
            <person name="Nishida H."/>
            <person name="Aasland R."/>
            <person name="Huzurbazar S."/>
            <person name="Westhof E."/>
            <person name="Delsuc F."/>
            <person name="Lehrach H."/>
            <person name="Reinhardt R."/>
            <person name="Weissenbach J."/>
            <person name="Roy S.W."/>
            <person name="Artiguenave F."/>
            <person name="Postlethwait J.H."/>
            <person name="Manak J.R."/>
            <person name="Thompson E.M."/>
            <person name="Jaillon O."/>
            <person name="Du Pasquier L."/>
            <person name="Boudinot P."/>
            <person name="Liberles D.A."/>
            <person name="Volff J.N."/>
            <person name="Philippe H."/>
            <person name="Lenhard B."/>
            <person name="Roest Crollius H."/>
            <person name="Wincker P."/>
            <person name="Chourrout D."/>
        </authorList>
    </citation>
    <scope>NUCLEOTIDE SEQUENCE [LARGE SCALE GENOMIC DNA]</scope>
</reference>
<dbReference type="SUPFAM" id="SSF52058">
    <property type="entry name" value="L domain-like"/>
    <property type="match status" value="1"/>
</dbReference>
<evidence type="ECO:0000313" key="7">
    <source>
        <dbReference type="EMBL" id="CBY22298.1"/>
    </source>
</evidence>
<organism evidence="7">
    <name type="scientific">Oikopleura dioica</name>
    <name type="common">Tunicate</name>
    <dbReference type="NCBI Taxonomy" id="34765"/>
    <lineage>
        <taxon>Eukaryota</taxon>
        <taxon>Metazoa</taxon>
        <taxon>Chordata</taxon>
        <taxon>Tunicata</taxon>
        <taxon>Appendicularia</taxon>
        <taxon>Copelata</taxon>
        <taxon>Oikopleuridae</taxon>
        <taxon>Oikopleura</taxon>
    </lineage>
</organism>
<dbReference type="Gene3D" id="1.10.510.10">
    <property type="entry name" value="Transferase(Phosphotransferase) domain 1"/>
    <property type="match status" value="1"/>
</dbReference>
<dbReference type="InterPro" id="IPR008271">
    <property type="entry name" value="Ser/Thr_kinase_AS"/>
</dbReference>
<dbReference type="Pfam" id="PF13855">
    <property type="entry name" value="LRR_8"/>
    <property type="match status" value="1"/>
</dbReference>
<feature type="domain" description="Protein kinase" evidence="6">
    <location>
        <begin position="1809"/>
        <end position="2098"/>
    </location>
</feature>
<dbReference type="Gene3D" id="3.40.50.300">
    <property type="entry name" value="P-loop containing nucleotide triphosphate hydrolases"/>
    <property type="match status" value="1"/>
</dbReference>
<dbReference type="SUPFAM" id="SSF48371">
    <property type="entry name" value="ARM repeat"/>
    <property type="match status" value="1"/>
</dbReference>
<dbReference type="InterPro" id="IPR032675">
    <property type="entry name" value="LRR_dom_sf"/>
</dbReference>
<dbReference type="GO" id="GO:0009966">
    <property type="term" value="P:regulation of signal transduction"/>
    <property type="evidence" value="ECO:0007669"/>
    <property type="project" value="UniProtKB-ARBA"/>
</dbReference>
<accession>E4WY54</accession>
<feature type="binding site" evidence="5">
    <location>
        <position position="1840"/>
    </location>
    <ligand>
        <name>ATP</name>
        <dbReference type="ChEBI" id="CHEBI:30616"/>
    </ligand>
</feature>
<dbReference type="PANTHER" id="PTHR48056:SF81">
    <property type="entry name" value="RECEPTOR PROTEIN-TYROSINE KINASE CEPR1"/>
    <property type="match status" value="1"/>
</dbReference>
<dbReference type="SUPFAM" id="SSF56112">
    <property type="entry name" value="Protein kinase-like (PK-like)"/>
    <property type="match status" value="1"/>
</dbReference>
<dbReference type="PANTHER" id="PTHR48056">
    <property type="entry name" value="LRR RECEPTOR-LIKE SERINE/THREONINE-PROTEIN KINASE-RELATED"/>
    <property type="match status" value="1"/>
</dbReference>
<dbReference type="InterPro" id="IPR016024">
    <property type="entry name" value="ARM-type_fold"/>
</dbReference>
<dbReference type="PROSITE" id="PS00107">
    <property type="entry name" value="PROTEIN_KINASE_ATP"/>
    <property type="match status" value="1"/>
</dbReference>
<name>E4WY54_OIKDI</name>
<keyword evidence="2" id="KW-0677">Repeat</keyword>
<dbReference type="InterPro" id="IPR011009">
    <property type="entry name" value="Kinase-like_dom_sf"/>
</dbReference>
<dbReference type="SMART" id="SM00220">
    <property type="entry name" value="S_TKc"/>
    <property type="match status" value="1"/>
</dbReference>
<keyword evidence="8" id="KW-1185">Reference proteome</keyword>
<dbReference type="InterPro" id="IPR003591">
    <property type="entry name" value="Leu-rich_rpt_typical-subtyp"/>
</dbReference>
<evidence type="ECO:0000259" key="6">
    <source>
        <dbReference type="PROSITE" id="PS50011"/>
    </source>
</evidence>
<evidence type="ECO:0000256" key="5">
    <source>
        <dbReference type="PROSITE-ProRule" id="PRU10141"/>
    </source>
</evidence>
<dbReference type="InParanoid" id="E4WY54"/>
<dbReference type="OrthoDB" id="1866797at2759"/>
<dbReference type="InterPro" id="IPR017441">
    <property type="entry name" value="Protein_kinase_ATP_BS"/>
</dbReference>
<dbReference type="Proteomes" id="UP000001307">
    <property type="component" value="Unassembled WGS sequence"/>
</dbReference>
<dbReference type="SMART" id="SM00369">
    <property type="entry name" value="LRR_TYP"/>
    <property type="match status" value="7"/>
</dbReference>
<dbReference type="InterPro" id="IPR050647">
    <property type="entry name" value="Plant_LRR-RLKs"/>
</dbReference>
<sequence>MAEETELQVFATSLHHLPEDELKEELLKLITLKHSTTLLEKTGRKQGLVNLIQSRACENEDLAVRTFSLFSLLLLRTPDFFSEYFPQIFKATTAVLTYYEDSQRVQVAGLTFLRDLAETSKIVTNLLLKEEYAEKLIDNIDNLAINDADSAVNMLIPMVGIFQQIAKKSALSRKMAVRFVANLSLMLSRYDDDLLVHETCEALLILLSSSPHAVLEHCERLHKNILAHLFHQLGQESLSESITTLSFHFLTKLAFVSPDMKTSIGSSDIIAVLDGKIRTMDACAVDLRANMLNLLAELTEDSQENILLVLTTSTAWHEFVYETLMDFDEIELHYLAIRLLSNLTTCSHDAISRSFVMICAVRNEICYSLLSSLRRWSKIYPSDDPVKSDLVPKIMQKGLAAFSKVLSQVAILEDMRDELFNYEKRFDFFFFRLLELLIKTNCPEYENNICPLSILKSIRGLLMLLTRSGQDTKPLLNFMKSISRPDAEEGSEIFARSSARGIHKMVGNGHLAYAVLEHLFKEFYRESFREPLLIEALFALELIMQGFPVVIWTSNMPKFVHRLQIILESQWQRTDDVSNACYNLLRISLLREKVFLHDLKIEAINTDNAGMMALCIYAVEQVRRSSCPKWNDAQREFAEMLKSRSEGTDLHDAWVDSQQDGTFLTEEMILRLACRKASYKVVEVLLVRDWDQGLIKELISDRKVVDDIKALLLIYLSDNSGVTDKLDWSSLQLNDVTQQYLALFAKSQGSTEKTQPEIKINFVKFLDKFFGKKIQQFFLSEIDGSDPWANEDQRSTKSLDKPHVTFKLPPKRPAEVNLSNNRIDTLEVPEEQRENYKQLLENAKRLVISNNRLRSLPSEFLILGTTLTELNLDQNFFASLELAFLNQLPNLKSLSIKSTQIPMTVSHLKISCDSMESHNLEHLDLSENPLQGFPIDLLRKLPGLRALELRKCGIKEIPEVRLGLSFGLKDLRTLNLEHNSIKYFGFTHYQMFPGVQILKLSENRLKYMSLSDEDEERYQDSLTLEGLDEDAFEPANDSILETSRMSEYPDPEITQLHLAKNNFEELPLAAFQLPKLSLLDLSGNQIIKLDFNDHDKRVALWHELRTLNLSNNEIRELPKELGELEELMQLNLSHNYITKLPNELGKLKNVFLFKIDGMRLEIPKTLIPIDGRNPKPMLEFLSHRLIKQVEYRCMRVFVVGGPGSGKSSLIDLLSSCGSCRKAGGLEVCQTTIDVGQGNQCGVFFWKLDHYNNTSPYFFQERACYILVVNLERRIDLEINHLKNWVANIKARAPKSPLVIIGTHADKLPNDSEASTMWVARIEKELKKLRFNNLKDLCFIKATDNNNETTLRNILQGALSNFQLSGRVVIDQKVPETYLQLEQHLTKLARRAKTSQDLKLREKNKRAYNLLADCPMAWNTPEHHQSNESLYDGPSLPAMTTTDIHKSAQAAGIKLNIEQLRTALEFLVSSGSILYFADAQSMSGQHQDSLQDVYFIDPAWVCRVVAATNCRTFREFLDENSGYCSRKAIIDFLLVPQNVPEEFYGKIIRMMELIGVIINSKTDEYLVPSSLSRGKWKTPVDMLADMTTRFYAFTTMPVDFWSRVISRFLHLYRSETSWNSSFWSDIDLDVRKDALKINCNSGTKVIIQARDPEFMKSCLENAHKGNFSWCGAACQDHKIVEENIQTWLQISVTKSDNGQFYLAEVVDVIDGIIAEWYPGLLDNFIPLYYIFCFYVKQDQKAILPMAYLLKACGYSQALVNCTNAVQFPQPDQFTCPIDENVMNVSDLLPEVFLKDFTVVNPELRTSTENFIRKEVLGVGGFATVYKGELTRGQMRVDVALKVFASGGSEMTAYPYQNLRKELKVLTSLLEPRCDQILSILGFAVKPEPTLIIELAPHGSLETLIESKKSNRSISTDVLSHRFKHKVALEISQALSYLHDNGVVYRDLKLGNVLVFSFDFMSKNCAKLADYGIAEHLTPMGTTGFSGTAGYSAPEVVKIRLNKTVSRSSAYAHKVDVFSFGLLIHELITETFPWFEHNQKTRTNSEPDKLVYLGLRPEAFCESCLPAWPIMETIIDHCTKFRPSERPNMKTIVNLLEKQISWAFRLSLKLEKSKDNSPIKDLTCFSIATETQEEKKSKTRKRRPRYSSCENFLDSVSSDEGRVTSHYSTSEGRRNDMKFTTSPTTLIRKKHIERTVQQNRLDWQLWTLRPKESKAWI</sequence>
<keyword evidence="4 5" id="KW-0067">ATP-binding</keyword>
<evidence type="ECO:0000256" key="4">
    <source>
        <dbReference type="ARBA" id="ARBA00022840"/>
    </source>
</evidence>
<dbReference type="InterPro" id="IPR027417">
    <property type="entry name" value="P-loop_NTPase"/>
</dbReference>
<evidence type="ECO:0000313" key="8">
    <source>
        <dbReference type="Proteomes" id="UP000001307"/>
    </source>
</evidence>
<dbReference type="InterPro" id="IPR001611">
    <property type="entry name" value="Leu-rich_rpt"/>
</dbReference>